<dbReference type="EMBL" id="LNQE01001920">
    <property type="protein sequence ID" value="KUG02389.1"/>
    <property type="molecule type" value="Genomic_DNA"/>
</dbReference>
<organism evidence="4">
    <name type="scientific">hydrocarbon metagenome</name>
    <dbReference type="NCBI Taxonomy" id="938273"/>
    <lineage>
        <taxon>unclassified sequences</taxon>
        <taxon>metagenomes</taxon>
        <taxon>ecological metagenomes</taxon>
    </lineage>
</organism>
<dbReference type="PANTHER" id="PTHR35807:SF2">
    <property type="entry name" value="TRANSCRIPTIONAL ACTIVATOR DOMAIN"/>
    <property type="match status" value="1"/>
</dbReference>
<evidence type="ECO:0000256" key="1">
    <source>
        <dbReference type="ARBA" id="ARBA00005820"/>
    </source>
</evidence>
<feature type="domain" description="GGDEF" evidence="3">
    <location>
        <begin position="316"/>
        <end position="408"/>
    </location>
</feature>
<dbReference type="InterPro" id="IPR043128">
    <property type="entry name" value="Rev_trsase/Diguanyl_cyclase"/>
</dbReference>
<evidence type="ECO:0000259" key="3">
    <source>
        <dbReference type="PROSITE" id="PS50887"/>
    </source>
</evidence>
<dbReference type="InterPro" id="IPR016032">
    <property type="entry name" value="Sig_transdc_resp-reg_C-effctor"/>
</dbReference>
<dbReference type="Gene3D" id="1.25.40.10">
    <property type="entry name" value="Tetratricopeptide repeat domain"/>
    <property type="match status" value="1"/>
</dbReference>
<dbReference type="SUPFAM" id="SSF55073">
    <property type="entry name" value="Nucleotide cyclase"/>
    <property type="match status" value="1"/>
</dbReference>
<dbReference type="InterPro" id="IPR036388">
    <property type="entry name" value="WH-like_DNA-bd_sf"/>
</dbReference>
<dbReference type="InterPro" id="IPR001867">
    <property type="entry name" value="OmpR/PhoB-type_DNA-bd"/>
</dbReference>
<dbReference type="PANTHER" id="PTHR35807">
    <property type="entry name" value="TRANSCRIPTIONAL REGULATOR REDD-RELATED"/>
    <property type="match status" value="1"/>
</dbReference>
<dbReference type="SUPFAM" id="SSF46894">
    <property type="entry name" value="C-terminal effector domain of the bipartite response regulators"/>
    <property type="match status" value="1"/>
</dbReference>
<dbReference type="Pfam" id="PF00486">
    <property type="entry name" value="Trans_reg_C"/>
    <property type="match status" value="1"/>
</dbReference>
<evidence type="ECO:0000313" key="4">
    <source>
        <dbReference type="EMBL" id="KUG02389.1"/>
    </source>
</evidence>
<protein>
    <submittedName>
        <fullName evidence="4">Transcriptional regulator</fullName>
    </submittedName>
</protein>
<dbReference type="AlphaFoldDB" id="A0A0W8E1B5"/>
<dbReference type="PROSITE" id="PS50887">
    <property type="entry name" value="GGDEF"/>
    <property type="match status" value="1"/>
</dbReference>
<dbReference type="GO" id="GO:0003677">
    <property type="term" value="F:DNA binding"/>
    <property type="evidence" value="ECO:0007669"/>
    <property type="project" value="UniProtKB-KW"/>
</dbReference>
<dbReference type="GO" id="GO:0000160">
    <property type="term" value="P:phosphorelay signal transduction system"/>
    <property type="evidence" value="ECO:0007669"/>
    <property type="project" value="InterPro"/>
</dbReference>
<comment type="caution">
    <text evidence="4">The sequence shown here is derived from an EMBL/GenBank/DDBJ whole genome shotgun (WGS) entry which is preliminary data.</text>
</comment>
<dbReference type="InterPro" id="IPR051677">
    <property type="entry name" value="AfsR-DnrI-RedD_regulator"/>
</dbReference>
<accession>A0A0W8E1B5</accession>
<evidence type="ECO:0000256" key="2">
    <source>
        <dbReference type="ARBA" id="ARBA00023125"/>
    </source>
</evidence>
<dbReference type="Pfam" id="PF03704">
    <property type="entry name" value="BTAD"/>
    <property type="match status" value="1"/>
</dbReference>
<dbReference type="InterPro" id="IPR000160">
    <property type="entry name" value="GGDEF_dom"/>
</dbReference>
<dbReference type="Gene3D" id="1.10.10.10">
    <property type="entry name" value="Winged helix-like DNA-binding domain superfamily/Winged helix DNA-binding domain"/>
    <property type="match status" value="1"/>
</dbReference>
<dbReference type="SMART" id="SM01043">
    <property type="entry name" value="BTAD"/>
    <property type="match status" value="1"/>
</dbReference>
<name>A0A0W8E1B5_9ZZZZ</name>
<dbReference type="InterPro" id="IPR029787">
    <property type="entry name" value="Nucleotide_cyclase"/>
</dbReference>
<keyword evidence="2" id="KW-0238">DNA-binding</keyword>
<dbReference type="InterPro" id="IPR005158">
    <property type="entry name" value="BTAD"/>
</dbReference>
<gene>
    <name evidence="4" type="ORF">ASZ90_020211</name>
</gene>
<dbReference type="GO" id="GO:0006355">
    <property type="term" value="P:regulation of DNA-templated transcription"/>
    <property type="evidence" value="ECO:0007669"/>
    <property type="project" value="InterPro"/>
</dbReference>
<dbReference type="Gene3D" id="3.30.70.270">
    <property type="match status" value="1"/>
</dbReference>
<proteinExistence type="inferred from homology"/>
<comment type="similarity">
    <text evidence="1">Belongs to the AfsR/DnrI/RedD regulatory family.</text>
</comment>
<reference evidence="4" key="1">
    <citation type="journal article" date="2015" name="Proc. Natl. Acad. Sci. U.S.A.">
        <title>Networks of energetic and metabolic interactions define dynamics in microbial communities.</title>
        <authorList>
            <person name="Embree M."/>
            <person name="Liu J.K."/>
            <person name="Al-Bassam M.M."/>
            <person name="Zengler K."/>
        </authorList>
    </citation>
    <scope>NUCLEOTIDE SEQUENCE</scope>
</reference>
<dbReference type="InterPro" id="IPR011990">
    <property type="entry name" value="TPR-like_helical_dom_sf"/>
</dbReference>
<dbReference type="SUPFAM" id="SSF48452">
    <property type="entry name" value="TPR-like"/>
    <property type="match status" value="1"/>
</dbReference>
<sequence>MLNTNPIQDSHDDTLRIYTLGRFCVRRGDRIISSEARRSYKLWELFKFIISNRDRSVHGDTIIESLWPEQDYNDNRNSLHSMIYRLRQLIDNNCHNTHSVSSITFSAGTYAWNENSNCWLDAVRFEQLCVAARQASSNDPSQSINLYLEAIDVYKGDYLPELAYTEWTIPLRNYYHRLYVNAVQEVISLLVKSDNHEKVIGICEKAIQVEFYKEEIHAAYLCALIKDGNIAQARSHYEYASSVFHKEMGIDLKNVLPYFSSLHELEHKPASSDLTVIQKHLDKAVQPPGCMLCNPDVFRFLYKTELRRSERSGQPVFLAMFVLDLDSIGKDADPRECMDLLHRTLTINLRRGDVVCPWNDSQYLLLLTGLDADQAVKAINRIQHSFESNCKHQVKLTNDVKPIILTHL</sequence>